<dbReference type="EMBL" id="GBXM01075517">
    <property type="protein sequence ID" value="JAH33060.1"/>
    <property type="molecule type" value="Transcribed_RNA"/>
</dbReference>
<protein>
    <submittedName>
        <fullName evidence="1">Uncharacterized protein</fullName>
    </submittedName>
</protein>
<organism evidence="1">
    <name type="scientific">Anguilla anguilla</name>
    <name type="common">European freshwater eel</name>
    <name type="synonym">Muraena anguilla</name>
    <dbReference type="NCBI Taxonomy" id="7936"/>
    <lineage>
        <taxon>Eukaryota</taxon>
        <taxon>Metazoa</taxon>
        <taxon>Chordata</taxon>
        <taxon>Craniata</taxon>
        <taxon>Vertebrata</taxon>
        <taxon>Euteleostomi</taxon>
        <taxon>Actinopterygii</taxon>
        <taxon>Neopterygii</taxon>
        <taxon>Teleostei</taxon>
        <taxon>Anguilliformes</taxon>
        <taxon>Anguillidae</taxon>
        <taxon>Anguilla</taxon>
    </lineage>
</organism>
<accession>A0A0E9RXF2</accession>
<reference evidence="1" key="2">
    <citation type="journal article" date="2015" name="Fish Shellfish Immunol.">
        <title>Early steps in the European eel (Anguilla anguilla)-Vibrio vulnificus interaction in the gills: Role of the RtxA13 toxin.</title>
        <authorList>
            <person name="Callol A."/>
            <person name="Pajuelo D."/>
            <person name="Ebbesson L."/>
            <person name="Teles M."/>
            <person name="MacKenzie S."/>
            <person name="Amaro C."/>
        </authorList>
    </citation>
    <scope>NUCLEOTIDE SEQUENCE</scope>
</reference>
<proteinExistence type="predicted"/>
<reference evidence="1" key="1">
    <citation type="submission" date="2014-11" db="EMBL/GenBank/DDBJ databases">
        <authorList>
            <person name="Amaro Gonzalez C."/>
        </authorList>
    </citation>
    <scope>NUCLEOTIDE SEQUENCE</scope>
</reference>
<evidence type="ECO:0000313" key="1">
    <source>
        <dbReference type="EMBL" id="JAH33060.1"/>
    </source>
</evidence>
<name>A0A0E9RXF2_ANGAN</name>
<sequence length="14" mass="1856">MFPKDKPIYEYMYM</sequence>